<dbReference type="AlphaFoldDB" id="A0A2Z3HD08"/>
<dbReference type="GO" id="GO:0005737">
    <property type="term" value="C:cytoplasm"/>
    <property type="evidence" value="ECO:0007669"/>
    <property type="project" value="UniProtKB-ARBA"/>
</dbReference>
<dbReference type="Proteomes" id="UP000245802">
    <property type="component" value="Chromosome"/>
</dbReference>
<keyword evidence="3" id="KW-0687">Ribonucleoprotein</keyword>
<sequence>MSTNAKEAKHRRQLVAVAKHKAELKKPEAQRDLKKVLPGRVLVKIVRRCQLCGRSRAVYRKFGCCRICFRKLASDGLIPGVRKASW</sequence>
<evidence type="ECO:0000256" key="4">
    <source>
        <dbReference type="ARBA" id="ARBA00035167"/>
    </source>
</evidence>
<dbReference type="EMBL" id="CP025958">
    <property type="protein sequence ID" value="AWM41457.1"/>
    <property type="molecule type" value="Genomic_DNA"/>
</dbReference>
<evidence type="ECO:0000256" key="2">
    <source>
        <dbReference type="ARBA" id="ARBA00022980"/>
    </source>
</evidence>
<evidence type="ECO:0000256" key="5">
    <source>
        <dbReference type="ARBA" id="ARBA00047110"/>
    </source>
</evidence>
<dbReference type="Pfam" id="PF00253">
    <property type="entry name" value="Ribosomal_S14"/>
    <property type="match status" value="1"/>
</dbReference>
<organism evidence="6 7">
    <name type="scientific">Gemmata obscuriglobus</name>
    <dbReference type="NCBI Taxonomy" id="114"/>
    <lineage>
        <taxon>Bacteria</taxon>
        <taxon>Pseudomonadati</taxon>
        <taxon>Planctomycetota</taxon>
        <taxon>Planctomycetia</taxon>
        <taxon>Gemmatales</taxon>
        <taxon>Gemmataceae</taxon>
        <taxon>Gemmata</taxon>
    </lineage>
</organism>
<gene>
    <name evidence="6" type="ORF">C1280_33625</name>
</gene>
<evidence type="ECO:0000313" key="7">
    <source>
        <dbReference type="Proteomes" id="UP000245802"/>
    </source>
</evidence>
<dbReference type="PANTHER" id="PTHR19836:SF19">
    <property type="entry name" value="SMALL RIBOSOMAL SUBUNIT PROTEIN US14M"/>
    <property type="match status" value="1"/>
</dbReference>
<dbReference type="GO" id="GO:0003735">
    <property type="term" value="F:structural constituent of ribosome"/>
    <property type="evidence" value="ECO:0007669"/>
    <property type="project" value="InterPro"/>
</dbReference>
<dbReference type="InterPro" id="IPR001209">
    <property type="entry name" value="Ribosomal_uS14"/>
</dbReference>
<protein>
    <recommendedName>
        <fullName evidence="4">Small ribosomal subunit protein uS14</fullName>
    </recommendedName>
</protein>
<dbReference type="InterPro" id="IPR043140">
    <property type="entry name" value="Ribosomal_uS14_sf"/>
</dbReference>
<dbReference type="GO" id="GO:0015935">
    <property type="term" value="C:small ribosomal subunit"/>
    <property type="evidence" value="ECO:0007669"/>
    <property type="project" value="TreeGrafter"/>
</dbReference>
<reference evidence="6 7" key="1">
    <citation type="submission" date="2018-01" db="EMBL/GenBank/DDBJ databases">
        <title>G. obscuriglobus.</title>
        <authorList>
            <person name="Franke J."/>
            <person name="Blomberg W."/>
            <person name="Selmecki A."/>
        </authorList>
    </citation>
    <scope>NUCLEOTIDE SEQUENCE [LARGE SCALE GENOMIC DNA]</scope>
    <source>
        <strain evidence="6 7">DSM 5831</strain>
    </source>
</reference>
<evidence type="ECO:0000256" key="3">
    <source>
        <dbReference type="ARBA" id="ARBA00023274"/>
    </source>
</evidence>
<dbReference type="OrthoDB" id="9810484at2"/>
<dbReference type="SUPFAM" id="SSF57716">
    <property type="entry name" value="Glucocorticoid receptor-like (DNA-binding domain)"/>
    <property type="match status" value="1"/>
</dbReference>
<comment type="subunit">
    <text evidence="5">Part of the 30S ribosomal subunit. Contacts proteins S3 and S10.</text>
</comment>
<dbReference type="GO" id="GO:0006412">
    <property type="term" value="P:translation"/>
    <property type="evidence" value="ECO:0007669"/>
    <property type="project" value="InterPro"/>
</dbReference>
<accession>A0A2Z3HD08</accession>
<dbReference type="Gene3D" id="4.10.830.10">
    <property type="entry name" value="30s Ribosomal Protein S14, Chain N"/>
    <property type="match status" value="1"/>
</dbReference>
<name>A0A2Z3HD08_9BACT</name>
<evidence type="ECO:0000313" key="6">
    <source>
        <dbReference type="EMBL" id="AWM41457.1"/>
    </source>
</evidence>
<comment type="function">
    <text evidence="1">Binds 16S rRNA, required for the assembly of 30S particles and may also be responsible for determining the conformation of the 16S rRNA at the A site.</text>
</comment>
<evidence type="ECO:0000256" key="1">
    <source>
        <dbReference type="ARBA" id="ARBA00003686"/>
    </source>
</evidence>
<dbReference type="PANTHER" id="PTHR19836">
    <property type="entry name" value="30S RIBOSOMAL PROTEIN S14"/>
    <property type="match status" value="1"/>
</dbReference>
<proteinExistence type="predicted"/>
<keyword evidence="2 6" id="KW-0689">Ribosomal protein</keyword>
<keyword evidence="7" id="KW-1185">Reference proteome</keyword>
<dbReference type="KEGG" id="gog:C1280_33625"/>